<reference evidence="10" key="1">
    <citation type="submission" date="2022-12" db="EMBL/GenBank/DDBJ databases">
        <title>Chromosome-level genome assembly of the bean flower thrips Megalurothrips usitatus.</title>
        <authorList>
            <person name="Ma L."/>
            <person name="Liu Q."/>
            <person name="Li H."/>
            <person name="Cai W."/>
        </authorList>
    </citation>
    <scope>NUCLEOTIDE SEQUENCE</scope>
    <source>
        <strain evidence="10">Cailab_2022a</strain>
    </source>
</reference>
<evidence type="ECO:0000256" key="5">
    <source>
        <dbReference type="ARBA" id="ARBA00022723"/>
    </source>
</evidence>
<sequence>MSAFSSDGQRCIEQQIECSLSPTPKDNLRNVYQLNRCDEWIKSHKLSKVCLQFPDNLLCDAADVVLNLQQSSGAICYILGDTSYGSCCVDEVSAEHVQADGIIHFGHACLSPTKRLPVLYIFQSKPLDVNKFLEALKTFFKNRNEYLLTIFDVSYAHKIDDVYETLSQQFPNAVSAFPNLNLKHIQEKDQSCLGCHFDLKEGTTLDQYSVLFIGKDGRTYTNYLLELAACKLFRYDPEELESAIHPGDSKISRFLMKRLHLVERVKDAKTLGILVGTLGVHGYLDAVDRIKLLAKKTGKKTYIFAVGRPNVPKLANFPEVDAFVLVACPENSLLDWKDFYQPVVSLYEVEMACNMAREFSPKYVTDFRQLLCDGRDYVQLMESSSNENLDVSLVTGKVRNFVIGSANDKLNDKALAARADLSVCLSTGSEFLTARSWQGLEQNLGQTPVELASQGRSGIASSYHSEPLQKIKNEKELK</sequence>
<evidence type="ECO:0000256" key="6">
    <source>
        <dbReference type="ARBA" id="ARBA00023004"/>
    </source>
</evidence>
<dbReference type="Gene3D" id="3.40.50.11840">
    <property type="entry name" value="Diphthamide synthesis DPH1/DPH2 domain 1"/>
    <property type="match status" value="1"/>
</dbReference>
<dbReference type="InterPro" id="IPR010014">
    <property type="entry name" value="DHP2"/>
</dbReference>
<evidence type="ECO:0000313" key="10">
    <source>
        <dbReference type="EMBL" id="KAJ1525048.1"/>
    </source>
</evidence>
<protein>
    <recommendedName>
        <fullName evidence="4 9">2-(3-amino-3-carboxypropyl)histidine synthase subunit 2</fullName>
    </recommendedName>
</protein>
<dbReference type="NCBIfam" id="TIGR00322">
    <property type="entry name" value="diphth2_R"/>
    <property type="match status" value="1"/>
</dbReference>
<dbReference type="GO" id="GO:0090560">
    <property type="term" value="F:2-(3-amino-3-carboxypropyl)histidine synthase activity"/>
    <property type="evidence" value="ECO:0007669"/>
    <property type="project" value="InterPro"/>
</dbReference>
<dbReference type="FunFam" id="3.40.50.11840:FF:000002">
    <property type="entry name" value="2-(3-amino-3-carboxypropyl)histidine synthase subunit 2"/>
    <property type="match status" value="1"/>
</dbReference>
<dbReference type="InterPro" id="IPR016435">
    <property type="entry name" value="DPH1/DPH2"/>
</dbReference>
<comment type="pathway">
    <text evidence="2 9">Protein modification; peptidyl-diphthamide biosynthesis.</text>
</comment>
<keyword evidence="5 9" id="KW-0479">Metal-binding</keyword>
<dbReference type="SFLD" id="SFLDG01121">
    <property type="entry name" value="Diphthamide_biosynthesis"/>
    <property type="match status" value="1"/>
</dbReference>
<dbReference type="Pfam" id="PF01866">
    <property type="entry name" value="Diphthamide_syn"/>
    <property type="match status" value="1"/>
</dbReference>
<keyword evidence="11" id="KW-1185">Reference proteome</keyword>
<dbReference type="PANTHER" id="PTHR10762">
    <property type="entry name" value="DIPHTHAMIDE BIOSYNTHESIS PROTEIN"/>
    <property type="match status" value="1"/>
</dbReference>
<dbReference type="GO" id="GO:0051536">
    <property type="term" value="F:iron-sulfur cluster binding"/>
    <property type="evidence" value="ECO:0007669"/>
    <property type="project" value="UniProtKB-KW"/>
</dbReference>
<organism evidence="10 11">
    <name type="scientific">Megalurothrips usitatus</name>
    <name type="common">bean blossom thrips</name>
    <dbReference type="NCBI Taxonomy" id="439358"/>
    <lineage>
        <taxon>Eukaryota</taxon>
        <taxon>Metazoa</taxon>
        <taxon>Ecdysozoa</taxon>
        <taxon>Arthropoda</taxon>
        <taxon>Hexapoda</taxon>
        <taxon>Insecta</taxon>
        <taxon>Pterygota</taxon>
        <taxon>Neoptera</taxon>
        <taxon>Paraneoptera</taxon>
        <taxon>Thysanoptera</taxon>
        <taxon>Terebrantia</taxon>
        <taxon>Thripoidea</taxon>
        <taxon>Thripidae</taxon>
        <taxon>Megalurothrips</taxon>
    </lineage>
</organism>
<gene>
    <name evidence="10" type="ORF">ONE63_009893</name>
</gene>
<evidence type="ECO:0000256" key="2">
    <source>
        <dbReference type="ARBA" id="ARBA00005156"/>
    </source>
</evidence>
<evidence type="ECO:0000313" key="11">
    <source>
        <dbReference type="Proteomes" id="UP001075354"/>
    </source>
</evidence>
<name>A0AAV7XJV8_9NEOP</name>
<accession>A0AAV7XJV8</accession>
<dbReference type="NCBIfam" id="TIGR00272">
    <property type="entry name" value="DPH2"/>
    <property type="match status" value="1"/>
</dbReference>
<dbReference type="GO" id="GO:0046872">
    <property type="term" value="F:metal ion binding"/>
    <property type="evidence" value="ECO:0007669"/>
    <property type="project" value="UniProtKB-KW"/>
</dbReference>
<dbReference type="InterPro" id="IPR042265">
    <property type="entry name" value="DPH1/DPH2_3"/>
</dbReference>
<comment type="cofactor">
    <cofactor evidence="1">
        <name>[4Fe-4S] cluster</name>
        <dbReference type="ChEBI" id="CHEBI:49883"/>
    </cofactor>
</comment>
<comment type="caution">
    <text evidence="10">The sequence shown here is derived from an EMBL/GenBank/DDBJ whole genome shotgun (WGS) entry which is preliminary data.</text>
</comment>
<evidence type="ECO:0000256" key="8">
    <source>
        <dbReference type="ARBA" id="ARBA00045159"/>
    </source>
</evidence>
<comment type="similarity">
    <text evidence="3 9">Belongs to the DPH1/DPH2 family. DPH2 subfamily.</text>
</comment>
<dbReference type="SFLD" id="SFLDS00032">
    <property type="entry name" value="Radical_SAM_3-amino-3-carboxyp"/>
    <property type="match status" value="1"/>
</dbReference>
<dbReference type="AlphaFoldDB" id="A0AAV7XJV8"/>
<comment type="function">
    <text evidence="8 9">Required for the first step of diphthamide biosynthesis, a post-translational modification of histidine which occurs in elongation factor 2. DPH1 and DPH2 transfer a 3-amino-3-carboxypropyl (ACP) group from S-adenosyl-L-methionine (SAM) to a histidine residue, the reaction is assisted by a reduction system comprising DPH3 and a NADH-dependent reductase. Facilitates the reduction of the catalytic iron-sulfur cluster found in the DPH1 subunit.</text>
</comment>
<evidence type="ECO:0000256" key="4">
    <source>
        <dbReference type="ARBA" id="ARBA00021914"/>
    </source>
</evidence>
<keyword evidence="7 9" id="KW-0411">Iron-sulfur</keyword>
<dbReference type="InterPro" id="IPR042263">
    <property type="entry name" value="DPH1/DPH2_1"/>
</dbReference>
<dbReference type="PANTHER" id="PTHR10762:SF2">
    <property type="entry name" value="2-(3-AMINO-3-CARBOXYPROPYL)HISTIDINE SYNTHASE SUBUNIT 2"/>
    <property type="match status" value="1"/>
</dbReference>
<dbReference type="SFLD" id="SFLDF00408">
    <property type="entry name" value="Diphthamide_biosynthesis_famil"/>
    <property type="match status" value="1"/>
</dbReference>
<dbReference type="EMBL" id="JAPTSV010000008">
    <property type="protein sequence ID" value="KAJ1525048.1"/>
    <property type="molecule type" value="Genomic_DNA"/>
</dbReference>
<dbReference type="GO" id="GO:0017183">
    <property type="term" value="P:protein histidyl modification to diphthamide"/>
    <property type="evidence" value="ECO:0007669"/>
    <property type="project" value="InterPro"/>
</dbReference>
<evidence type="ECO:0000256" key="1">
    <source>
        <dbReference type="ARBA" id="ARBA00001966"/>
    </source>
</evidence>
<evidence type="ECO:0000256" key="7">
    <source>
        <dbReference type="ARBA" id="ARBA00023014"/>
    </source>
</evidence>
<evidence type="ECO:0000256" key="9">
    <source>
        <dbReference type="RuleBase" id="RU364133"/>
    </source>
</evidence>
<dbReference type="Proteomes" id="UP001075354">
    <property type="component" value="Chromosome 8"/>
</dbReference>
<proteinExistence type="inferred from homology"/>
<dbReference type="Gene3D" id="3.40.50.11860">
    <property type="entry name" value="Diphthamide synthesis DPH1/DPH2 domain 3"/>
    <property type="match status" value="1"/>
</dbReference>
<dbReference type="FunFam" id="3.40.50.11860:FF:000001">
    <property type="entry name" value="2-(3-amino-3-carboxypropyl)histidine synthase subunit 2"/>
    <property type="match status" value="1"/>
</dbReference>
<keyword evidence="6 9" id="KW-0408">Iron</keyword>
<evidence type="ECO:0000256" key="3">
    <source>
        <dbReference type="ARBA" id="ARBA00006179"/>
    </source>
</evidence>